<protein>
    <submittedName>
        <fullName evidence="5">LANO_0F07822g1_1</fullName>
    </submittedName>
</protein>
<dbReference type="GO" id="GO:0042790">
    <property type="term" value="P:nucleolar large rRNA transcription by RNA polymerase I"/>
    <property type="evidence" value="ECO:0007669"/>
    <property type="project" value="TreeGrafter"/>
</dbReference>
<evidence type="ECO:0000313" key="5">
    <source>
        <dbReference type="EMBL" id="SCV00627.1"/>
    </source>
</evidence>
<feature type="compositionally biased region" description="Polar residues" evidence="1">
    <location>
        <begin position="839"/>
        <end position="888"/>
    </location>
</feature>
<dbReference type="AlphaFoldDB" id="A0A1G4K957"/>
<dbReference type="InterPro" id="IPR048535">
    <property type="entry name" value="RRN6_beta-prop"/>
</dbReference>
<dbReference type="PANTHER" id="PTHR28221:SF2">
    <property type="entry name" value="RNA POLYMERASE I-SPECIFIC TRANSCRIPTION INITIATION FACTOR RRN6"/>
    <property type="match status" value="1"/>
</dbReference>
<dbReference type="GO" id="GO:0001179">
    <property type="term" value="F:RNA polymerase I general transcription initiation factor binding"/>
    <property type="evidence" value="ECO:0007669"/>
    <property type="project" value="TreeGrafter"/>
</dbReference>
<feature type="domain" description="RRN6 helical bundle" evidence="4">
    <location>
        <begin position="609"/>
        <end position="755"/>
    </location>
</feature>
<dbReference type="Pfam" id="PF20640">
    <property type="entry name" value="Rrn6_HB"/>
    <property type="match status" value="1"/>
</dbReference>
<name>A0A1G4K957_9SACH</name>
<proteinExistence type="predicted"/>
<dbReference type="OrthoDB" id="4090074at2759"/>
<evidence type="ECO:0000259" key="3">
    <source>
        <dbReference type="Pfam" id="PF20639"/>
    </source>
</evidence>
<evidence type="ECO:0000256" key="1">
    <source>
        <dbReference type="SAM" id="MobiDB-lite"/>
    </source>
</evidence>
<dbReference type="GO" id="GO:0001163">
    <property type="term" value="F:RNA polymerase I transcription regulatory region sequence-specific DNA binding"/>
    <property type="evidence" value="ECO:0007669"/>
    <property type="project" value="TreeGrafter"/>
</dbReference>
<organism evidence="5 6">
    <name type="scientific">Lachancea nothofagi CBS 11611</name>
    <dbReference type="NCBI Taxonomy" id="1266666"/>
    <lineage>
        <taxon>Eukaryota</taxon>
        <taxon>Fungi</taxon>
        <taxon>Dikarya</taxon>
        <taxon>Ascomycota</taxon>
        <taxon>Saccharomycotina</taxon>
        <taxon>Saccharomycetes</taxon>
        <taxon>Saccharomycetales</taxon>
        <taxon>Saccharomycetaceae</taxon>
        <taxon>Lachancea</taxon>
    </lineage>
</organism>
<dbReference type="InterPro" id="IPR048537">
    <property type="entry name" value="RRN6_HB"/>
</dbReference>
<keyword evidence="6" id="KW-1185">Reference proteome</keyword>
<feature type="region of interest" description="Disordered" evidence="1">
    <location>
        <begin position="815"/>
        <end position="909"/>
    </location>
</feature>
<feature type="domain" description="RRN6 K-rich C-terminal" evidence="3">
    <location>
        <begin position="782"/>
        <end position="908"/>
    </location>
</feature>
<feature type="compositionally biased region" description="Basic residues" evidence="1">
    <location>
        <begin position="897"/>
        <end position="909"/>
    </location>
</feature>
<evidence type="ECO:0000313" key="6">
    <source>
        <dbReference type="Proteomes" id="UP000189911"/>
    </source>
</evidence>
<feature type="domain" description="RRN6 beta-propeller" evidence="2">
    <location>
        <begin position="200"/>
        <end position="526"/>
    </location>
</feature>
<sequence>MERAQFLPFKKNTGVQLGLGIRNPAIYVATADKQRQTNNLKWVFGEVDSFEEHKHLVLTAGPKQKFLDSENDGTHDRDMTNAELEGDDILLTSTSDSDVDDYSSCEVNSELRSMAPLDSPNTLKIFRDVKLMTDHSYEIKVGSSIAPHNYLPGQILSTVESSNTESASKKLGDQKLGQSFFASSTYGKSRTSLSQFQIFDPTNITNLTMGPIHTTTDLRMNKDAQHIVAFASGETGSILSIGVVDKTRASTTLEFVGDISRYNLHSEIKNIVVPGFSTALNRASDILAVITANSLTVFKVKSIECSGGCSSIERLDPLGFSAFEDFAFVDIAFNPWDFNEFAIIDTKGNWSSGDIVKKGQRFSRLRLSMNKRGTVYDPEELSSWRRLEWGAQYFCLLAISRSKLIELNLKNRSQLEIIQANSWSSLRDFKRVSDQFAVLTTSKEIILMNFKNSDIERVVSWKHSLDPQDVTIRSEVRAVSGVEWGSRCDELFFIFVFSSLRPQILLHVFSRTDSMFQSVGKSSLLEVEGFRSGIDHVVIPQTLIVSNGNMGNDPSEAKPGFFSLVRECGSSTIWKILLSAGDVPSSHTNLDQEKHTASDMDSMMIASVPHRYVTLNSQLPKSVVDHDPSKEEAAFQQYGYLLSEGMNKLLTAWAQESTNEMSTRGVESFSLDELAHTVGYVESLEEFGSLLRQFQDHYKEQQVWFTELSTISSSLIRENVADLGLLYTRLLQCWNFGLPDDEHAVREMLKTVILKNTGICSLSQLSLANESVYEELSNEDRELLDVWDDADIDTKVVEPSPLELKSDLHTQHFQIPPFVKSSQNSPPKLRRPKDKRASRISQVASQPTLSTTNSVNSQVSAVANPTNVLPDTMTPAFSLTSASQPVPTLSQSLSSQRLKKKKKRLGGFG</sequence>
<dbReference type="Proteomes" id="UP000189911">
    <property type="component" value="Chromosome F"/>
</dbReference>
<dbReference type="Pfam" id="PF20639">
    <property type="entry name" value="Rrn6_K-rich"/>
    <property type="match status" value="1"/>
</dbReference>
<reference evidence="6" key="1">
    <citation type="submission" date="2016-03" db="EMBL/GenBank/DDBJ databases">
        <authorList>
            <person name="Devillers Hugo."/>
        </authorList>
    </citation>
    <scope>NUCLEOTIDE SEQUENCE [LARGE SCALE GENOMIC DNA]</scope>
</reference>
<dbReference type="InterPro" id="IPR019350">
    <property type="entry name" value="RNA_pol_I-sp_TIF_RRN6-like"/>
</dbReference>
<dbReference type="EMBL" id="LT598452">
    <property type="protein sequence ID" value="SCV00627.1"/>
    <property type="molecule type" value="Genomic_DNA"/>
</dbReference>
<gene>
    <name evidence="5" type="ORF">LANO_0F07822G</name>
</gene>
<feature type="compositionally biased region" description="Basic residues" evidence="1">
    <location>
        <begin position="828"/>
        <end position="838"/>
    </location>
</feature>
<accession>A0A1G4K957</accession>
<dbReference type="InterPro" id="IPR048536">
    <property type="entry name" value="Rrn6_K-rich"/>
</dbReference>
<evidence type="ECO:0000259" key="2">
    <source>
        <dbReference type="Pfam" id="PF10214"/>
    </source>
</evidence>
<evidence type="ECO:0000259" key="4">
    <source>
        <dbReference type="Pfam" id="PF20640"/>
    </source>
</evidence>
<dbReference type="GO" id="GO:0070860">
    <property type="term" value="C:RNA polymerase I core factor complex"/>
    <property type="evidence" value="ECO:0007669"/>
    <property type="project" value="TreeGrafter"/>
</dbReference>
<dbReference type="Pfam" id="PF10214">
    <property type="entry name" value="Rrn6_beta-prop"/>
    <property type="match status" value="1"/>
</dbReference>
<dbReference type="PANTHER" id="PTHR28221">
    <property type="entry name" value="RNA POLYMERASE I-SPECIFIC TRANSCRIPTION INITIATION FACTOR RRN6"/>
    <property type="match status" value="1"/>
</dbReference>